<dbReference type="EMBL" id="BTSY01000005">
    <property type="protein sequence ID" value="GMT27791.1"/>
    <property type="molecule type" value="Genomic_DNA"/>
</dbReference>
<evidence type="ECO:0000256" key="2">
    <source>
        <dbReference type="SAM" id="SignalP"/>
    </source>
</evidence>
<evidence type="ECO:0000313" key="4">
    <source>
        <dbReference type="Proteomes" id="UP001432322"/>
    </source>
</evidence>
<name>A0AAV5W7H5_9BILA</name>
<comment type="caution">
    <text evidence="3">The sequence shown here is derived from an EMBL/GenBank/DDBJ whole genome shotgun (WGS) entry which is preliminary data.</text>
</comment>
<evidence type="ECO:0000313" key="3">
    <source>
        <dbReference type="EMBL" id="GMT27791.1"/>
    </source>
</evidence>
<feature type="signal peptide" evidence="2">
    <location>
        <begin position="1"/>
        <end position="20"/>
    </location>
</feature>
<sequence>MISLYSPMVAFIALLSTINAKVEFTYSTMYDIFDFQNVDEVPLPRCNDGCLIFAPTLGVHPENEDLVDTYMKNLVVYDGTVPMKSVGEIARQFEDITTKKIPFDMPGKKTYKIVNLNYKKAKSSDVTVWIIDTTKANDFDYEIYDPAYMNRAVSVPKSLITIMSAARFFVKAEKGQSVSFTARLVGFDNAQEKNEDQCDYAYKTGAAKTFDGFEFHVNAPIISLAFTEKNPINIKADFMYLNTRNLTKSAFITTPGYNGCRRLGNGQVYHSLTYGTGDEFELHSEPDFTTVAFDVDLDLPEGNKIQFKDMTNSATMPLMAAAPSNAKFNFTDTQFVIVYYDNLKPLESFMIRYTSTPGAKQPANTLPSSSPTSFTSTTITPTTSETSHISGVPTLISIALLTILR</sequence>
<feature type="region of interest" description="Disordered" evidence="1">
    <location>
        <begin position="359"/>
        <end position="385"/>
    </location>
</feature>
<feature type="compositionally biased region" description="Low complexity" evidence="1">
    <location>
        <begin position="365"/>
        <end position="385"/>
    </location>
</feature>
<protein>
    <recommendedName>
        <fullName evidence="5">CUB-like domain-containing protein</fullName>
    </recommendedName>
</protein>
<keyword evidence="2" id="KW-0732">Signal</keyword>
<dbReference type="AlphaFoldDB" id="A0AAV5W7H5"/>
<gene>
    <name evidence="3" type="ORF">PFISCL1PPCAC_19088</name>
</gene>
<accession>A0AAV5W7H5</accession>
<evidence type="ECO:0000256" key="1">
    <source>
        <dbReference type="SAM" id="MobiDB-lite"/>
    </source>
</evidence>
<evidence type="ECO:0008006" key="5">
    <source>
        <dbReference type="Google" id="ProtNLM"/>
    </source>
</evidence>
<dbReference type="Proteomes" id="UP001432322">
    <property type="component" value="Unassembled WGS sequence"/>
</dbReference>
<feature type="chain" id="PRO_5043708632" description="CUB-like domain-containing protein" evidence="2">
    <location>
        <begin position="21"/>
        <end position="405"/>
    </location>
</feature>
<organism evidence="3 4">
    <name type="scientific">Pristionchus fissidentatus</name>
    <dbReference type="NCBI Taxonomy" id="1538716"/>
    <lineage>
        <taxon>Eukaryota</taxon>
        <taxon>Metazoa</taxon>
        <taxon>Ecdysozoa</taxon>
        <taxon>Nematoda</taxon>
        <taxon>Chromadorea</taxon>
        <taxon>Rhabditida</taxon>
        <taxon>Rhabditina</taxon>
        <taxon>Diplogasteromorpha</taxon>
        <taxon>Diplogasteroidea</taxon>
        <taxon>Neodiplogasteridae</taxon>
        <taxon>Pristionchus</taxon>
    </lineage>
</organism>
<reference evidence="3" key="1">
    <citation type="submission" date="2023-10" db="EMBL/GenBank/DDBJ databases">
        <title>Genome assembly of Pristionchus species.</title>
        <authorList>
            <person name="Yoshida K."/>
            <person name="Sommer R.J."/>
        </authorList>
    </citation>
    <scope>NUCLEOTIDE SEQUENCE</scope>
    <source>
        <strain evidence="3">RS5133</strain>
    </source>
</reference>
<proteinExistence type="predicted"/>
<keyword evidence="4" id="KW-1185">Reference proteome</keyword>